<dbReference type="SUPFAM" id="SSF51161">
    <property type="entry name" value="Trimeric LpxA-like enzymes"/>
    <property type="match status" value="2"/>
</dbReference>
<proteinExistence type="predicted"/>
<gene>
    <name evidence="4" type="ORF">V1I91_13835</name>
</gene>
<comment type="caution">
    <text evidence="4">The sequence shown here is derived from an EMBL/GenBank/DDBJ whole genome shotgun (WGS) entry which is preliminary data.</text>
</comment>
<dbReference type="Gene3D" id="2.160.10.10">
    <property type="entry name" value="Hexapeptide repeat proteins"/>
    <property type="match status" value="2"/>
</dbReference>
<sequence length="231" mass="24596">MKKLVNKVITSLGRDGYQLDKSISSYHLIGILFSKGIQAVRGVFLKPFLKESKGLIFLGKNVKITAKSKISFGRTIIIGNNVFINALCKEGLMFGNNVSVGDNTIIECTGVISHLGQGIKVGNNVGFAQNCFIQVRGKVVIGNNVIFGPNSSVFSENHNFSSLDVPINMQGVNRKGVVIEDGVWIASGAKILDGVIVGKNSIVAAGAVINKDVPPNSIVGGIPGKILKYRN</sequence>
<evidence type="ECO:0000313" key="5">
    <source>
        <dbReference type="Proteomes" id="UP001356308"/>
    </source>
</evidence>
<dbReference type="InterPro" id="IPR001451">
    <property type="entry name" value="Hexapep"/>
</dbReference>
<keyword evidence="2" id="KW-0677">Repeat</keyword>
<dbReference type="CDD" id="cd04647">
    <property type="entry name" value="LbH_MAT_like"/>
    <property type="match status" value="1"/>
</dbReference>
<dbReference type="Pfam" id="PF00132">
    <property type="entry name" value="Hexapep"/>
    <property type="match status" value="1"/>
</dbReference>
<organism evidence="4 5">
    <name type="scientific">Maribacter cobaltidurans</name>
    <dbReference type="NCBI Taxonomy" id="1178778"/>
    <lineage>
        <taxon>Bacteria</taxon>
        <taxon>Pseudomonadati</taxon>
        <taxon>Bacteroidota</taxon>
        <taxon>Flavobacteriia</taxon>
        <taxon>Flavobacteriales</taxon>
        <taxon>Flavobacteriaceae</taxon>
        <taxon>Maribacter</taxon>
    </lineage>
</organism>
<dbReference type="InterPro" id="IPR011004">
    <property type="entry name" value="Trimer_LpxA-like_sf"/>
</dbReference>
<dbReference type="InterPro" id="IPR051159">
    <property type="entry name" value="Hexapeptide_acetyltransf"/>
</dbReference>
<reference evidence="4 5" key="1">
    <citation type="submission" date="2024-01" db="EMBL/GenBank/DDBJ databases">
        <title>Maribacter spp. originated from different algae showed divergent polysaccharides utilization ability.</title>
        <authorList>
            <person name="Wang H."/>
            <person name="Wu Y."/>
        </authorList>
    </citation>
    <scope>NUCLEOTIDE SEQUENCE [LARGE SCALE GENOMIC DNA]</scope>
    <source>
        <strain evidence="4 5">PR1</strain>
    </source>
</reference>
<keyword evidence="5" id="KW-1185">Reference proteome</keyword>
<dbReference type="GO" id="GO:0016746">
    <property type="term" value="F:acyltransferase activity"/>
    <property type="evidence" value="ECO:0007669"/>
    <property type="project" value="UniProtKB-KW"/>
</dbReference>
<dbReference type="PANTHER" id="PTHR23416">
    <property type="entry name" value="SIALIC ACID SYNTHASE-RELATED"/>
    <property type="match status" value="1"/>
</dbReference>
<protein>
    <submittedName>
        <fullName evidence="4">Acyltransferase</fullName>
        <ecNumber evidence="4">2.3.1.-</ecNumber>
    </submittedName>
</protein>
<dbReference type="RefSeq" id="WP_272651853.1">
    <property type="nucleotide sequence ID" value="NZ_JAZDDG010000006.1"/>
</dbReference>
<evidence type="ECO:0000256" key="3">
    <source>
        <dbReference type="ARBA" id="ARBA00023315"/>
    </source>
</evidence>
<evidence type="ECO:0000256" key="2">
    <source>
        <dbReference type="ARBA" id="ARBA00022737"/>
    </source>
</evidence>
<dbReference type="EC" id="2.3.1.-" evidence="4"/>
<keyword evidence="1 4" id="KW-0808">Transferase</keyword>
<accession>A0ABU7IX44</accession>
<dbReference type="InterPro" id="IPR018357">
    <property type="entry name" value="Hexapep_transf_CS"/>
</dbReference>
<keyword evidence="3 4" id="KW-0012">Acyltransferase</keyword>
<dbReference type="PROSITE" id="PS00101">
    <property type="entry name" value="HEXAPEP_TRANSFERASES"/>
    <property type="match status" value="1"/>
</dbReference>
<name>A0ABU7IX44_9FLAO</name>
<dbReference type="Proteomes" id="UP001356308">
    <property type="component" value="Unassembled WGS sequence"/>
</dbReference>
<dbReference type="EMBL" id="JAZDDG010000006">
    <property type="protein sequence ID" value="MEE1977163.1"/>
    <property type="molecule type" value="Genomic_DNA"/>
</dbReference>
<evidence type="ECO:0000313" key="4">
    <source>
        <dbReference type="EMBL" id="MEE1977163.1"/>
    </source>
</evidence>
<evidence type="ECO:0000256" key="1">
    <source>
        <dbReference type="ARBA" id="ARBA00022679"/>
    </source>
</evidence>